<proteinExistence type="predicted"/>
<feature type="compositionally biased region" description="Basic and acidic residues" evidence="1">
    <location>
        <begin position="22"/>
        <end position="31"/>
    </location>
</feature>
<feature type="non-terminal residue" evidence="2">
    <location>
        <position position="164"/>
    </location>
</feature>
<feature type="non-terminal residue" evidence="2">
    <location>
        <position position="1"/>
    </location>
</feature>
<organism evidence="2 3">
    <name type="scientific">Aduncisulcus paluster</name>
    <dbReference type="NCBI Taxonomy" id="2918883"/>
    <lineage>
        <taxon>Eukaryota</taxon>
        <taxon>Metamonada</taxon>
        <taxon>Carpediemonas-like organisms</taxon>
        <taxon>Aduncisulcus</taxon>
    </lineage>
</organism>
<dbReference type="EMBL" id="BQXS01005278">
    <property type="protein sequence ID" value="GKT37821.1"/>
    <property type="molecule type" value="Genomic_DNA"/>
</dbReference>
<protein>
    <submittedName>
        <fullName evidence="2">Uncharacterized protein</fullName>
    </submittedName>
</protein>
<evidence type="ECO:0000256" key="1">
    <source>
        <dbReference type="SAM" id="MobiDB-lite"/>
    </source>
</evidence>
<dbReference type="Proteomes" id="UP001057375">
    <property type="component" value="Unassembled WGS sequence"/>
</dbReference>
<keyword evidence="3" id="KW-1185">Reference proteome</keyword>
<evidence type="ECO:0000313" key="2">
    <source>
        <dbReference type="EMBL" id="GKT37821.1"/>
    </source>
</evidence>
<evidence type="ECO:0000313" key="3">
    <source>
        <dbReference type="Proteomes" id="UP001057375"/>
    </source>
</evidence>
<name>A0ABQ5L0D8_9EUKA</name>
<feature type="compositionally biased region" description="Low complexity" evidence="1">
    <location>
        <begin position="32"/>
        <end position="43"/>
    </location>
</feature>
<gene>
    <name evidence="2" type="ORF">ADUPG1_003759</name>
</gene>
<sequence length="164" mass="18811">IRKMKDDIEQLLGHSISSLEVEEAKKTKSKSETSSGISEIENSPRVRQVTVSESSKWEYIVRALFDEGEGLWAYVLSGENSSLLQAVEPITFDSKVIKTMKKIDESFDSITGAKEFNKRIDVLIKPYAKERRDIDYRQDGYNACEEILRLYDILHRALAYPVMN</sequence>
<accession>A0ABQ5L0D8</accession>
<comment type="caution">
    <text evidence="2">The sequence shown here is derived from an EMBL/GenBank/DDBJ whole genome shotgun (WGS) entry which is preliminary data.</text>
</comment>
<feature type="region of interest" description="Disordered" evidence="1">
    <location>
        <begin position="21"/>
        <end position="45"/>
    </location>
</feature>
<reference evidence="2" key="1">
    <citation type="submission" date="2022-03" db="EMBL/GenBank/DDBJ databases">
        <title>Draft genome sequence of Aduncisulcus paluster, a free-living microaerophilic Fornicata.</title>
        <authorList>
            <person name="Yuyama I."/>
            <person name="Kume K."/>
            <person name="Tamura T."/>
            <person name="Inagaki Y."/>
            <person name="Hashimoto T."/>
        </authorList>
    </citation>
    <scope>NUCLEOTIDE SEQUENCE</scope>
    <source>
        <strain evidence="2">NY0171</strain>
    </source>
</reference>